<sequence>MLRKKLCLGLLVCLITTFYSTAQQETLMFDILHKDRKIGELHATKNIDDSLTTYTSNTEISTKIITSINVLYSYHVVYKNNKLKEAKTLIKVNDKIRTQAHTIYRDGAYYFSEKENNSQRLDTKKISYSTVKLMFEEPKNVTSLFAEEHGNFHKLDYVTQHTYKKTIPGESRKENTYTYKKGTLVKGILDVGIISFELQKATP</sequence>
<dbReference type="RefSeq" id="WP_183478397.1">
    <property type="nucleotide sequence ID" value="NZ_JACIFO010000016.1"/>
</dbReference>
<protein>
    <submittedName>
        <fullName evidence="2">Uncharacterized protein</fullName>
    </submittedName>
</protein>
<feature type="chain" id="PRO_5033008885" evidence="1">
    <location>
        <begin position="23"/>
        <end position="203"/>
    </location>
</feature>
<keyword evidence="1" id="KW-0732">Signal</keyword>
<dbReference type="Pfam" id="PF19630">
    <property type="entry name" value="DUF6134"/>
    <property type="match status" value="1"/>
</dbReference>
<dbReference type="InterPro" id="IPR045767">
    <property type="entry name" value="DUF6134"/>
</dbReference>
<gene>
    <name evidence="2" type="ORF">GGR32_002377</name>
</gene>
<keyword evidence="3" id="KW-1185">Reference proteome</keyword>
<proteinExistence type="predicted"/>
<evidence type="ECO:0000313" key="2">
    <source>
        <dbReference type="EMBL" id="MBB4120065.1"/>
    </source>
</evidence>
<dbReference type="Proteomes" id="UP000553034">
    <property type="component" value="Unassembled WGS sequence"/>
</dbReference>
<evidence type="ECO:0000256" key="1">
    <source>
        <dbReference type="SAM" id="SignalP"/>
    </source>
</evidence>
<dbReference type="AlphaFoldDB" id="A0A840ESQ0"/>
<dbReference type="EMBL" id="JACIFO010000016">
    <property type="protein sequence ID" value="MBB4120065.1"/>
    <property type="molecule type" value="Genomic_DNA"/>
</dbReference>
<evidence type="ECO:0000313" key="3">
    <source>
        <dbReference type="Proteomes" id="UP000553034"/>
    </source>
</evidence>
<reference evidence="2 3" key="1">
    <citation type="submission" date="2020-08" db="EMBL/GenBank/DDBJ databases">
        <title>Genomic Encyclopedia of Type Strains, Phase IV (KMG-IV): sequencing the most valuable type-strain genomes for metagenomic binning, comparative biology and taxonomic classification.</title>
        <authorList>
            <person name="Goeker M."/>
        </authorList>
    </citation>
    <scope>NUCLEOTIDE SEQUENCE [LARGE SCALE GENOMIC DNA]</scope>
    <source>
        <strain evidence="2 3">DSM 29568</strain>
    </source>
</reference>
<accession>A0A840ESQ0</accession>
<organism evidence="2 3">
    <name type="scientific">Mesonia hippocampi</name>
    <dbReference type="NCBI Taxonomy" id="1628250"/>
    <lineage>
        <taxon>Bacteria</taxon>
        <taxon>Pseudomonadati</taxon>
        <taxon>Bacteroidota</taxon>
        <taxon>Flavobacteriia</taxon>
        <taxon>Flavobacteriales</taxon>
        <taxon>Flavobacteriaceae</taxon>
        <taxon>Mesonia</taxon>
    </lineage>
</organism>
<feature type="signal peptide" evidence="1">
    <location>
        <begin position="1"/>
        <end position="22"/>
    </location>
</feature>
<comment type="caution">
    <text evidence="2">The sequence shown here is derived from an EMBL/GenBank/DDBJ whole genome shotgun (WGS) entry which is preliminary data.</text>
</comment>
<name>A0A840ESQ0_9FLAO</name>